<dbReference type="PANTHER" id="PTHR43056">
    <property type="entry name" value="PEPTIDASE S9 PROLYL OLIGOPEPTIDASE"/>
    <property type="match status" value="1"/>
</dbReference>
<name>A0ABZ2EW90_9FIRM</name>
<dbReference type="InterPro" id="IPR050585">
    <property type="entry name" value="Xaa-Pro_dipeptidyl-ppase/CocE"/>
</dbReference>
<dbReference type="PANTHER" id="PTHR43056:SF10">
    <property type="entry name" value="COCE_NOND FAMILY, PUTATIVE (AFU_ORTHOLOGUE AFUA_7G00600)-RELATED"/>
    <property type="match status" value="1"/>
</dbReference>
<keyword evidence="4" id="KW-1185">Reference proteome</keyword>
<dbReference type="SUPFAM" id="SSF49785">
    <property type="entry name" value="Galactose-binding domain-like"/>
    <property type="match status" value="1"/>
</dbReference>
<dbReference type="Gene3D" id="3.40.50.1820">
    <property type="entry name" value="alpha/beta hydrolase"/>
    <property type="match status" value="1"/>
</dbReference>
<gene>
    <name evidence="3" type="ORF">TEGL_21630</name>
</gene>
<dbReference type="Gene3D" id="2.60.120.260">
    <property type="entry name" value="Galactose-binding domain-like"/>
    <property type="match status" value="1"/>
</dbReference>
<dbReference type="EMBL" id="CP117523">
    <property type="protein sequence ID" value="WWD83749.1"/>
    <property type="molecule type" value="Genomic_DNA"/>
</dbReference>
<dbReference type="InterPro" id="IPR029058">
    <property type="entry name" value="AB_hydrolase_fold"/>
</dbReference>
<dbReference type="InterPro" id="IPR008979">
    <property type="entry name" value="Galactose-bd-like_sf"/>
</dbReference>
<dbReference type="InterPro" id="IPR013736">
    <property type="entry name" value="Xaa-Pro_dipept_C"/>
</dbReference>
<evidence type="ECO:0000256" key="1">
    <source>
        <dbReference type="ARBA" id="ARBA00022801"/>
    </source>
</evidence>
<dbReference type="SUPFAM" id="SSF53474">
    <property type="entry name" value="alpha/beta-Hydrolases"/>
    <property type="match status" value="1"/>
</dbReference>
<accession>A0ABZ2EW90</accession>
<protein>
    <recommendedName>
        <fullName evidence="2">Xaa-Pro dipeptidyl-peptidase C-terminal domain-containing protein</fullName>
    </recommendedName>
</protein>
<evidence type="ECO:0000313" key="3">
    <source>
        <dbReference type="EMBL" id="WWD83749.1"/>
    </source>
</evidence>
<evidence type="ECO:0000259" key="2">
    <source>
        <dbReference type="SMART" id="SM00939"/>
    </source>
</evidence>
<proteinExistence type="predicted"/>
<dbReference type="Proteomes" id="UP001348492">
    <property type="component" value="Chromosome"/>
</dbReference>
<dbReference type="Pfam" id="PF08530">
    <property type="entry name" value="PepX_C"/>
    <property type="match status" value="1"/>
</dbReference>
<dbReference type="SMART" id="SM00939">
    <property type="entry name" value="PepX_C"/>
    <property type="match status" value="1"/>
</dbReference>
<feature type="domain" description="Xaa-Pro dipeptidyl-peptidase C-terminal" evidence="2">
    <location>
        <begin position="440"/>
        <end position="688"/>
    </location>
</feature>
<dbReference type="RefSeq" id="WP_018590782.1">
    <property type="nucleotide sequence ID" value="NZ_CP117523.1"/>
</dbReference>
<dbReference type="Gene3D" id="1.10.3020.10">
    <property type="entry name" value="alpha-amino acid ester hydrolase ( Helical cap domain)"/>
    <property type="match status" value="1"/>
</dbReference>
<organism evidence="3 4">
    <name type="scientific">Terrisporobacter glycolicus ATCC 14880 = DSM 1288</name>
    <dbReference type="NCBI Taxonomy" id="1121315"/>
    <lineage>
        <taxon>Bacteria</taxon>
        <taxon>Bacillati</taxon>
        <taxon>Bacillota</taxon>
        <taxon>Clostridia</taxon>
        <taxon>Peptostreptococcales</taxon>
        <taxon>Peptostreptococcaceae</taxon>
        <taxon>Terrisporobacter</taxon>
    </lineage>
</organism>
<dbReference type="NCBIfam" id="TIGR00976">
    <property type="entry name" value="CocE_NonD"/>
    <property type="match status" value="1"/>
</dbReference>
<dbReference type="Pfam" id="PF02129">
    <property type="entry name" value="Peptidase_S15"/>
    <property type="match status" value="1"/>
</dbReference>
<evidence type="ECO:0000313" key="4">
    <source>
        <dbReference type="Proteomes" id="UP001348492"/>
    </source>
</evidence>
<dbReference type="InterPro" id="IPR000383">
    <property type="entry name" value="Xaa-Pro-like_dom"/>
</dbReference>
<keyword evidence="1" id="KW-0378">Hydrolase</keyword>
<dbReference type="InterPro" id="IPR005674">
    <property type="entry name" value="CocE/Ser_esterase"/>
</dbReference>
<reference evidence="3 4" key="1">
    <citation type="journal article" date="2023" name="PLoS ONE">
        <title>Genome-based metabolic and phylogenomic analysis of three Terrisporobacter species.</title>
        <authorList>
            <person name="Boer T."/>
            <person name="Bengelsdorf F.R."/>
            <person name="Bomeke M."/>
            <person name="Daniel R."/>
            <person name="Poehlein A."/>
        </authorList>
    </citation>
    <scope>NUCLEOTIDE SEQUENCE [LARGE SCALE GENOMIC DNA]</scope>
    <source>
        <strain evidence="3 4">DSM 1288</strain>
    </source>
</reference>
<sequence>MRQYKLYSSGIVYAHVYFKGNQVFVESLDVFTNTFSQKEELTEEKNQEYVALCKIDFLELAKKIDYYEECFVSEQEKIVTKFDEEYELASKGYYIQRKIKFPQNILMEDKELVGVLCPNREYASALIKEGYEDKTFLSQWKEIKEPIHPVKYEGMFDIVTRDGVKLSTDVFLPADITENIPAILVRTPYGKELNNQMYFRFVQRGYAVVIQDVRGRNLSEGEWIPNYFEVEDGDDTITWIANRPWSSKKVGMIGGSYLGYVQWAASASGNPYLSAMVSIVCAGSSFVDLPRRGGAFTSGMLAWAFAVSQQKFKPELMERDDWEEVLNIRPLNKIPEQALGYKIGFLDKWLEQKDYNEFWHMSNWHQRSQKREIPALIMSGWFDDNGMGTTEALDIVKDFPQGKRKVILGPWQHSGNSRYDLHGVDFGSNALRFDLDLNFLKWFDLHLKGIQNGIDKTEPVEYYTVGSNEWKSAKNWPVPEANKVEIYLSSEGNANTSDGNGKLVFENVEKEGVDAYDYDPKNPSTHIIDMSENEIEVPEDYTEEEKRQDILCYTTDTLEEDFTITGDIEVELYISSDAVDTDFVVRVTDVDENGKSIKLADGLISAKYRDGFSQPKYLEKDEVYKINILTTKISNRFKKGHKIRFTVTSSAKNFIFPNSNTKDGYNSEVTVIANNKVHHGRKYPSKIVVRKEN</sequence>